<dbReference type="SUPFAM" id="SSF46565">
    <property type="entry name" value="Chaperone J-domain"/>
    <property type="match status" value="1"/>
</dbReference>
<protein>
    <recommendedName>
        <fullName evidence="2">J domain-containing protein</fullName>
    </recommendedName>
</protein>
<sequence length="278" mass="31384">MGGFNKDDKAMGARQIAEKKMEANDFEGARKIVMEEAQKLSPELDDDDNNNVIIKQMLIICDVHCSAQVKMGGNDKDWYGILQIKKFADESTVKKQYKTLALLLHPDKNRFPGAEAAFKLICEANEVLSDPQKKSLYDSKIRVAEAAHDYYHGYTNTNTSIYPNVFFYGEVTQVINPVIRPIAFWTKCTFCGRNYYFITEYLNRRSQCGYCSNETGFDNTYSSDDVNSSSSSRLKNGNANTGGLENGSSKRQKRQKDDKYSNQTGNGFPTHAGNQEML</sequence>
<evidence type="ECO:0000259" key="2">
    <source>
        <dbReference type="PROSITE" id="PS50076"/>
    </source>
</evidence>
<dbReference type="Proteomes" id="UP000030748">
    <property type="component" value="Unassembled WGS sequence"/>
</dbReference>
<feature type="compositionally biased region" description="Low complexity" evidence="1">
    <location>
        <begin position="222"/>
        <end position="232"/>
    </location>
</feature>
<accession>A0A022QM78</accession>
<name>A0A022QM78_ERYGU</name>
<dbReference type="EMBL" id="KI631414">
    <property type="protein sequence ID" value="EYU28383.1"/>
    <property type="molecule type" value="Genomic_DNA"/>
</dbReference>
<feature type="region of interest" description="Disordered" evidence="1">
    <location>
        <begin position="222"/>
        <end position="278"/>
    </location>
</feature>
<feature type="compositionally biased region" description="Polar residues" evidence="1">
    <location>
        <begin position="233"/>
        <end position="249"/>
    </location>
</feature>
<dbReference type="PANTHER" id="PTHR44137:SF57">
    <property type="entry name" value="CHAPERONE DNAJ-DOMAIN PROTEIN"/>
    <property type="match status" value="1"/>
</dbReference>
<feature type="domain" description="J" evidence="2">
    <location>
        <begin position="77"/>
        <end position="141"/>
    </location>
</feature>
<dbReference type="InterPro" id="IPR036869">
    <property type="entry name" value="J_dom_sf"/>
</dbReference>
<dbReference type="PROSITE" id="PS50076">
    <property type="entry name" value="DNAJ_2"/>
    <property type="match status" value="1"/>
</dbReference>
<evidence type="ECO:0000313" key="3">
    <source>
        <dbReference type="EMBL" id="EYU28383.1"/>
    </source>
</evidence>
<reference evidence="3 4" key="1">
    <citation type="journal article" date="2013" name="Proc. Natl. Acad. Sci. U.S.A.">
        <title>Fine-scale variation in meiotic recombination in Mimulus inferred from population shotgun sequencing.</title>
        <authorList>
            <person name="Hellsten U."/>
            <person name="Wright K.M."/>
            <person name="Jenkins J."/>
            <person name="Shu S."/>
            <person name="Yuan Y."/>
            <person name="Wessler S.R."/>
            <person name="Schmutz J."/>
            <person name="Willis J.H."/>
            <person name="Rokhsar D.S."/>
        </authorList>
    </citation>
    <scope>NUCLEOTIDE SEQUENCE [LARGE SCALE GENOMIC DNA]</scope>
    <source>
        <strain evidence="4">cv. DUN x IM62</strain>
    </source>
</reference>
<dbReference type="PROSITE" id="PS00636">
    <property type="entry name" value="DNAJ_1"/>
    <property type="match status" value="1"/>
</dbReference>
<proteinExistence type="predicted"/>
<evidence type="ECO:0000256" key="1">
    <source>
        <dbReference type="SAM" id="MobiDB-lite"/>
    </source>
</evidence>
<gene>
    <name evidence="3" type="ORF">MIMGU_mgv11b017001mg</name>
</gene>
<dbReference type="Gene3D" id="1.10.287.110">
    <property type="entry name" value="DnaJ domain"/>
    <property type="match status" value="1"/>
</dbReference>
<dbReference type="AlphaFoldDB" id="A0A022QM78"/>
<dbReference type="STRING" id="4155.A0A022QM78"/>
<dbReference type="eggNOG" id="ENOG502QS8C">
    <property type="taxonomic scope" value="Eukaryota"/>
</dbReference>
<dbReference type="PANTHER" id="PTHR44137">
    <property type="entry name" value="BNAC03G44070D PROTEIN"/>
    <property type="match status" value="1"/>
</dbReference>
<dbReference type="InterPro" id="IPR018253">
    <property type="entry name" value="DnaJ_domain_CS"/>
</dbReference>
<dbReference type="PhylomeDB" id="A0A022QM78"/>
<dbReference type="CDD" id="cd06257">
    <property type="entry name" value="DnaJ"/>
    <property type="match status" value="1"/>
</dbReference>
<organism evidence="3 4">
    <name type="scientific">Erythranthe guttata</name>
    <name type="common">Yellow monkey flower</name>
    <name type="synonym">Mimulus guttatus</name>
    <dbReference type="NCBI Taxonomy" id="4155"/>
    <lineage>
        <taxon>Eukaryota</taxon>
        <taxon>Viridiplantae</taxon>
        <taxon>Streptophyta</taxon>
        <taxon>Embryophyta</taxon>
        <taxon>Tracheophyta</taxon>
        <taxon>Spermatophyta</taxon>
        <taxon>Magnoliopsida</taxon>
        <taxon>eudicotyledons</taxon>
        <taxon>Gunneridae</taxon>
        <taxon>Pentapetalae</taxon>
        <taxon>asterids</taxon>
        <taxon>lamiids</taxon>
        <taxon>Lamiales</taxon>
        <taxon>Phrymaceae</taxon>
        <taxon>Erythranthe</taxon>
    </lineage>
</organism>
<dbReference type="Pfam" id="PF00226">
    <property type="entry name" value="DnaJ"/>
    <property type="match status" value="1"/>
</dbReference>
<dbReference type="PRINTS" id="PR00625">
    <property type="entry name" value="JDOMAIN"/>
</dbReference>
<evidence type="ECO:0000313" key="4">
    <source>
        <dbReference type="Proteomes" id="UP000030748"/>
    </source>
</evidence>
<keyword evidence="4" id="KW-1185">Reference proteome</keyword>
<dbReference type="SMART" id="SM00271">
    <property type="entry name" value="DnaJ"/>
    <property type="match status" value="1"/>
</dbReference>
<dbReference type="InterPro" id="IPR001623">
    <property type="entry name" value="DnaJ_domain"/>
</dbReference>